<reference evidence="1 2" key="1">
    <citation type="submission" date="2020-08" db="EMBL/GenBank/DDBJ databases">
        <title>Genomic Encyclopedia of Type Strains, Phase IV (KMG-V): Genome sequencing to study the core and pangenomes of soil and plant-associated prokaryotes.</title>
        <authorList>
            <person name="Whitman W."/>
        </authorList>
    </citation>
    <scope>NUCLEOTIDE SEQUENCE [LARGE SCALE GENOMIC DNA]</scope>
    <source>
        <strain evidence="1 2">JPY158</strain>
    </source>
</reference>
<dbReference type="EMBL" id="JACHDD010000019">
    <property type="protein sequence ID" value="MBB5429111.1"/>
    <property type="molecule type" value="Genomic_DNA"/>
</dbReference>
<comment type="caution">
    <text evidence="1">The sequence shown here is derived from an EMBL/GenBank/DDBJ whole genome shotgun (WGS) entry which is preliminary data.</text>
</comment>
<gene>
    <name evidence="1" type="ORF">HDG40_007306</name>
</gene>
<evidence type="ECO:0000313" key="1">
    <source>
        <dbReference type="EMBL" id="MBB5429111.1"/>
    </source>
</evidence>
<protein>
    <submittedName>
        <fullName evidence="1">Uncharacterized protein</fullName>
    </submittedName>
</protein>
<accession>A0A7W8QGF8</accession>
<evidence type="ECO:0000313" key="2">
    <source>
        <dbReference type="Proteomes" id="UP000592780"/>
    </source>
</evidence>
<keyword evidence="2" id="KW-1185">Reference proteome</keyword>
<sequence>MSDMSDLKCACCGEPLECVRYFPRQLLTADDMRCEQEYLREKARRHNRYLHGWGVVCGCTVEPVKDAKTPTVRVCPGYAVGPQGDEIYIDCCVDVDLKTGAPDQPCSVRWPCPPVGDVPTVRDGKVTVYIAVRYAECFTRPVRVHPAGCGCDETGCEYSRVRDSYEIKVLWNLPESHVNAKKDDDAWCKAVHGAADYSRKHQQPLPVPPCPECETDPWVVLATVTFFPKDNAASPNQNLLTVQFNDRRVLLATQRLQVAALCRP</sequence>
<name>A0A7W8QGF8_PARAM</name>
<organism evidence="1 2">
    <name type="scientific">Paraburkholderia atlantica</name>
    <dbReference type="NCBI Taxonomy" id="2654982"/>
    <lineage>
        <taxon>Bacteria</taxon>
        <taxon>Pseudomonadati</taxon>
        <taxon>Pseudomonadota</taxon>
        <taxon>Betaproteobacteria</taxon>
        <taxon>Burkholderiales</taxon>
        <taxon>Burkholderiaceae</taxon>
        <taxon>Paraburkholderia</taxon>
    </lineage>
</organism>
<dbReference type="AlphaFoldDB" id="A0A7W8QGF8"/>
<dbReference type="RefSeq" id="WP_157646382.1">
    <property type="nucleotide sequence ID" value="NZ_JACHDD010000019.1"/>
</dbReference>
<proteinExistence type="predicted"/>
<dbReference type="OrthoDB" id="8555998at2"/>
<dbReference type="Proteomes" id="UP000592780">
    <property type="component" value="Unassembled WGS sequence"/>
</dbReference>